<gene>
    <name evidence="1" type="ORF">HF861_02660</name>
</gene>
<dbReference type="EMBL" id="JABAFR010000004">
    <property type="protein sequence ID" value="NME43783.1"/>
    <property type="molecule type" value="Genomic_DNA"/>
</dbReference>
<dbReference type="Proteomes" id="UP000540014">
    <property type="component" value="Unassembled WGS sequence"/>
</dbReference>
<protein>
    <recommendedName>
        <fullName evidence="3">Transposase</fullName>
    </recommendedName>
</protein>
<proteinExistence type="predicted"/>
<accession>A0A7X9NGD9</accession>
<comment type="caution">
    <text evidence="1">The sequence shown here is derived from an EMBL/GenBank/DDBJ whole genome shotgun (WGS) entry which is preliminary data.</text>
</comment>
<evidence type="ECO:0000313" key="1">
    <source>
        <dbReference type="EMBL" id="NME43783.1"/>
    </source>
</evidence>
<reference evidence="1 2" key="1">
    <citation type="submission" date="2020-04" db="EMBL/GenBank/DDBJ databases">
        <authorList>
            <person name="Hitch T.C.A."/>
            <person name="Wylensek D."/>
            <person name="Clavel T."/>
        </authorList>
    </citation>
    <scope>NUCLEOTIDE SEQUENCE [LARGE SCALE GENOMIC DNA]</scope>
    <source>
        <strain evidence="1 2">BSM-383-APC-22F</strain>
    </source>
</reference>
<dbReference type="AlphaFoldDB" id="A0A7X9NGD9"/>
<organism evidence="1 2">
    <name type="scientific">Faecalicoccus pleomorphus</name>
    <dbReference type="NCBI Taxonomy" id="1323"/>
    <lineage>
        <taxon>Bacteria</taxon>
        <taxon>Bacillati</taxon>
        <taxon>Bacillota</taxon>
        <taxon>Erysipelotrichia</taxon>
        <taxon>Erysipelotrichales</taxon>
        <taxon>Erysipelotrichaceae</taxon>
        <taxon>Faecalicoccus</taxon>
    </lineage>
</organism>
<evidence type="ECO:0000313" key="2">
    <source>
        <dbReference type="Proteomes" id="UP000540014"/>
    </source>
</evidence>
<name>A0A7X9NGD9_9FIRM</name>
<evidence type="ECO:0008006" key="3">
    <source>
        <dbReference type="Google" id="ProtNLM"/>
    </source>
</evidence>
<dbReference type="RefSeq" id="WP_168964776.1">
    <property type="nucleotide sequence ID" value="NZ_JABAFR010000004.1"/>
</dbReference>
<sequence>MCKAVEKLKQEYIEKGKTEIALNMLAKGFQHNLIADITGLNLDNVLKLSTH</sequence>